<name>G8JUC0_ERECY</name>
<evidence type="ECO:0000313" key="2">
    <source>
        <dbReference type="EMBL" id="AET40700.1"/>
    </source>
</evidence>
<dbReference type="FunCoup" id="G8JUC0">
    <property type="interactions" value="43"/>
</dbReference>
<proteinExistence type="predicted"/>
<feature type="compositionally biased region" description="Basic residues" evidence="1">
    <location>
        <begin position="282"/>
        <end position="291"/>
    </location>
</feature>
<dbReference type="AlphaFoldDB" id="G8JUC0"/>
<dbReference type="InParanoid" id="G8JUC0"/>
<sequence>MEELYVYAGENMPRVKLCLLKRYPSVQEVIKFLGKTQDRYSVQLSSIETITGNLKIRCGMLEDCEEYPFYILEFNEVNKDYSLWKLADVDWKFGSVVASLYVAGVCGKGSGEEQGDDGFEKLPEELDECLKPEIDRGCLLECLRKLNRRVMVVDWGVFGRALDAMFTEKQVRGDDLVTLKGMVSLVALQTTVETSKRQLQQDLEDYDLRVRSRSRSQESTRTSSPDSILLPSSASRSSLISSAHYTYGMPATQLDTNFKAFFRSMAENFELFDEPQTVQRGRVSKRKKKCSAGRQPKGFLEA</sequence>
<dbReference type="Proteomes" id="UP000006790">
    <property type="component" value="Chromosome 6"/>
</dbReference>
<dbReference type="HOGENOM" id="CLU_079711_0_0_1"/>
<protein>
    <submittedName>
        <fullName evidence="2">Uncharacterized protein</fullName>
    </submittedName>
</protein>
<feature type="compositionally biased region" description="Low complexity" evidence="1">
    <location>
        <begin position="219"/>
        <end position="232"/>
    </location>
</feature>
<accession>G8JUC0</accession>
<dbReference type="EMBL" id="CP002502">
    <property type="protein sequence ID" value="AET40700.1"/>
    <property type="molecule type" value="Genomic_DNA"/>
</dbReference>
<feature type="region of interest" description="Disordered" evidence="1">
    <location>
        <begin position="280"/>
        <end position="302"/>
    </location>
</feature>
<feature type="region of interest" description="Disordered" evidence="1">
    <location>
        <begin position="210"/>
        <end position="232"/>
    </location>
</feature>
<dbReference type="GeneID" id="11469113"/>
<dbReference type="OrthoDB" id="4070108at2759"/>
<dbReference type="KEGG" id="erc:Ecym_6324"/>
<dbReference type="OMA" id="MEELYVY"/>
<evidence type="ECO:0000313" key="3">
    <source>
        <dbReference type="Proteomes" id="UP000006790"/>
    </source>
</evidence>
<gene>
    <name evidence="2" type="ordered locus">Ecym_6324</name>
</gene>
<evidence type="ECO:0000256" key="1">
    <source>
        <dbReference type="SAM" id="MobiDB-lite"/>
    </source>
</evidence>
<keyword evidence="3" id="KW-1185">Reference proteome</keyword>
<dbReference type="RefSeq" id="XP_003647517.1">
    <property type="nucleotide sequence ID" value="XM_003647469.1"/>
</dbReference>
<dbReference type="eggNOG" id="ENOG502RZH0">
    <property type="taxonomic scope" value="Eukaryota"/>
</dbReference>
<reference evidence="3" key="1">
    <citation type="journal article" date="2012" name="G3 (Bethesda)">
        <title>Pichia sorbitophila, an interspecies yeast hybrid reveals early steps of genome resolution following polyploidization.</title>
        <authorList>
            <person name="Leh Louis V."/>
            <person name="Despons L."/>
            <person name="Friedrich A."/>
            <person name="Martin T."/>
            <person name="Durrens P."/>
            <person name="Casaregola S."/>
            <person name="Neuveglise C."/>
            <person name="Fairhead C."/>
            <person name="Marck C."/>
            <person name="Cruz J.A."/>
            <person name="Straub M.L."/>
            <person name="Kugler V."/>
            <person name="Sacerdot C."/>
            <person name="Uzunov Z."/>
            <person name="Thierry A."/>
            <person name="Weiss S."/>
            <person name="Bleykasten C."/>
            <person name="De Montigny J."/>
            <person name="Jacques N."/>
            <person name="Jung P."/>
            <person name="Lemaire M."/>
            <person name="Mallet S."/>
            <person name="Morel G."/>
            <person name="Richard G.F."/>
            <person name="Sarkar A."/>
            <person name="Savel G."/>
            <person name="Schacherer J."/>
            <person name="Seret M.L."/>
            <person name="Talla E."/>
            <person name="Samson G."/>
            <person name="Jubin C."/>
            <person name="Poulain J."/>
            <person name="Vacherie B."/>
            <person name="Barbe V."/>
            <person name="Pelletier E."/>
            <person name="Sherman D.J."/>
            <person name="Westhof E."/>
            <person name="Weissenbach J."/>
            <person name="Baret P.V."/>
            <person name="Wincker P."/>
            <person name="Gaillardin C."/>
            <person name="Dujon B."/>
            <person name="Souciet J.L."/>
        </authorList>
    </citation>
    <scope>NUCLEOTIDE SEQUENCE [LARGE SCALE GENOMIC DNA]</scope>
    <source>
        <strain evidence="3">CBS 270.75 / DBVPG 7215 / KCTC 17166 / NRRL Y-17582</strain>
    </source>
</reference>
<organism evidence="2 3">
    <name type="scientific">Eremothecium cymbalariae (strain CBS 270.75 / DBVPG 7215 / KCTC 17166 / NRRL Y-17582)</name>
    <name type="common">Yeast</name>
    <dbReference type="NCBI Taxonomy" id="931890"/>
    <lineage>
        <taxon>Eukaryota</taxon>
        <taxon>Fungi</taxon>
        <taxon>Dikarya</taxon>
        <taxon>Ascomycota</taxon>
        <taxon>Saccharomycotina</taxon>
        <taxon>Saccharomycetes</taxon>
        <taxon>Saccharomycetales</taxon>
        <taxon>Saccharomycetaceae</taxon>
        <taxon>Eremothecium</taxon>
    </lineage>
</organism>